<evidence type="ECO:0000256" key="4">
    <source>
        <dbReference type="ARBA" id="ARBA00023136"/>
    </source>
</evidence>
<protein>
    <recommendedName>
        <fullName evidence="8">TM7S3/TM198-like domain-containing protein</fullName>
    </recommendedName>
</protein>
<evidence type="ECO:0000256" key="6">
    <source>
        <dbReference type="SAM" id="Phobius"/>
    </source>
</evidence>
<feature type="compositionally biased region" description="Basic and acidic residues" evidence="5">
    <location>
        <begin position="561"/>
        <end position="573"/>
    </location>
</feature>
<evidence type="ECO:0000313" key="10">
    <source>
        <dbReference type="Proteomes" id="UP000037035"/>
    </source>
</evidence>
<feature type="compositionally biased region" description="Low complexity" evidence="5">
    <location>
        <begin position="407"/>
        <end position="422"/>
    </location>
</feature>
<feature type="compositionally biased region" description="Low complexity" evidence="5">
    <location>
        <begin position="68"/>
        <end position="90"/>
    </location>
</feature>
<feature type="region of interest" description="Disordered" evidence="5">
    <location>
        <begin position="640"/>
        <end position="740"/>
    </location>
</feature>
<feature type="compositionally biased region" description="Low complexity" evidence="5">
    <location>
        <begin position="711"/>
        <end position="722"/>
    </location>
</feature>
<keyword evidence="10" id="KW-1185">Reference proteome</keyword>
<keyword evidence="3 6" id="KW-1133">Transmembrane helix</keyword>
<gene>
    <name evidence="9" type="ORF">VP01_807g17</name>
</gene>
<proteinExistence type="predicted"/>
<feature type="chain" id="PRO_5005567708" description="TM7S3/TM198-like domain-containing protein" evidence="7">
    <location>
        <begin position="31"/>
        <end position="740"/>
    </location>
</feature>
<comment type="caution">
    <text evidence="9">The sequence shown here is derived from an EMBL/GenBank/DDBJ whole genome shotgun (WGS) entry which is preliminary data.</text>
</comment>
<dbReference type="STRING" id="27349.A0A0L6UB69"/>
<feature type="compositionally biased region" description="Polar residues" evidence="5">
    <location>
        <begin position="528"/>
        <end position="553"/>
    </location>
</feature>
<dbReference type="PROSITE" id="PS51257">
    <property type="entry name" value="PROKAR_LIPOPROTEIN"/>
    <property type="match status" value="1"/>
</dbReference>
<feature type="transmembrane region" description="Helical" evidence="6">
    <location>
        <begin position="244"/>
        <end position="262"/>
    </location>
</feature>
<feature type="transmembrane region" description="Helical" evidence="6">
    <location>
        <begin position="268"/>
        <end position="289"/>
    </location>
</feature>
<comment type="subcellular location">
    <subcellularLocation>
        <location evidence="1">Membrane</location>
        <topology evidence="1">Multi-pass membrane protein</topology>
    </subcellularLocation>
</comment>
<dbReference type="PANTHER" id="PTHR39469">
    <property type="entry name" value="CHROMOSOME 1, WHOLE GENOME SHOTGUN SEQUENCE"/>
    <property type="match status" value="1"/>
</dbReference>
<feature type="transmembrane region" description="Helical" evidence="6">
    <location>
        <begin position="296"/>
        <end position="317"/>
    </location>
</feature>
<dbReference type="OrthoDB" id="102260at2759"/>
<evidence type="ECO:0000313" key="9">
    <source>
        <dbReference type="EMBL" id="KNZ45487.1"/>
    </source>
</evidence>
<dbReference type="PANTHER" id="PTHR39469:SF1">
    <property type="entry name" value="DUF4203 DOMAIN-CONTAINING PROTEIN"/>
    <property type="match status" value="1"/>
</dbReference>
<feature type="region of interest" description="Disordered" evidence="5">
    <location>
        <begin position="487"/>
        <end position="618"/>
    </location>
</feature>
<feature type="region of interest" description="Disordered" evidence="5">
    <location>
        <begin position="395"/>
        <end position="443"/>
    </location>
</feature>
<feature type="compositionally biased region" description="Polar residues" evidence="5">
    <location>
        <begin position="490"/>
        <end position="499"/>
    </location>
</feature>
<name>A0A0L6UB69_9BASI</name>
<feature type="region of interest" description="Disordered" evidence="5">
    <location>
        <begin position="56"/>
        <end position="90"/>
    </location>
</feature>
<accession>A0A0L6UB69</accession>
<dbReference type="GO" id="GO:0016020">
    <property type="term" value="C:membrane"/>
    <property type="evidence" value="ECO:0007669"/>
    <property type="project" value="UniProtKB-SubCell"/>
</dbReference>
<dbReference type="Pfam" id="PF13886">
    <property type="entry name" value="TM7S3_TM198"/>
    <property type="match status" value="1"/>
</dbReference>
<dbReference type="VEuPathDB" id="FungiDB:VP01_807g17"/>
<feature type="transmembrane region" description="Helical" evidence="6">
    <location>
        <begin position="152"/>
        <end position="174"/>
    </location>
</feature>
<keyword evidence="7" id="KW-0732">Signal</keyword>
<reference evidence="9 10" key="1">
    <citation type="submission" date="2015-08" db="EMBL/GenBank/DDBJ databases">
        <title>Next Generation Sequencing and Analysis of the Genome of Puccinia sorghi L Schw, the Causal Agent of Maize Common Rust.</title>
        <authorList>
            <person name="Rochi L."/>
            <person name="Burguener G."/>
            <person name="Darino M."/>
            <person name="Turjanski A."/>
            <person name="Kreff E."/>
            <person name="Dieguez M.J."/>
            <person name="Sacco F."/>
        </authorList>
    </citation>
    <scope>NUCLEOTIDE SEQUENCE [LARGE SCALE GENOMIC DNA]</scope>
    <source>
        <strain evidence="9 10">RO10H11247</strain>
    </source>
</reference>
<dbReference type="Proteomes" id="UP000037035">
    <property type="component" value="Unassembled WGS sequence"/>
</dbReference>
<sequence>MAKSHQDGRVFLLVVMLAVFGCLHPGALHAAAQAVQPDATAAGHTTTNTTLLQSGAARQTNQSQPIQNSTATTNTTSNNNHSNYTTTTLNNTRNDAAISANSTSSSGNSSSILNKDEAVPLDTKITVPFSILGVLLMVSGAPMGFWGGRNRWSSYFLTGAYVGALIVMTPILRFGVMAQDRHPSTAIQGVFVLACLISAIAAGAVAVIFWKGTRFLVGAGGGFVLSLFILSLKTNSLIEAAGLRWVVILISSSLGFVLATVPRLTIHVTLLATAAMGAAAVVLGIDCFTTAGLKEFWLFILGFGALFPRLAHFPFTITIQAELGVMGGLFLMGASVQWRLLEVIRKKIDELKQLDTDRRMEEEAAAYRQSMALDADLKMWERRYAEDGESVTMTLAASPPNKHSRKSSQFSLLPRLPSSPISPQTPNTTTLEKNNHSPLLSNNNNHPLLPLDVGGGLASSLGITEELIPPNHGHSSSMPRDQAVDFAESTAPQQRSLGESRSADGAVTIPFDRFDNDRRVARPPGAPSSWTSPLGSTKPITTNTMASGMTGQDSPRMYGQDWRRSAHDSRTTTEHVSPVLLHGPSDDLPAPKPRPASRILVGSYSSQPPVRGGVPAQRESKVMTIAELEQRHKLAMKKLQQPATNRLSVAPSPKLDPTPLALHHSSSTGNLNPPDLRDHRRRSSHLPSTLPRSGKQDHLDHTRRSRHLDNSSALRPSSSTSPSGPPPPSASQKTAPWLSY</sequence>
<evidence type="ECO:0000256" key="1">
    <source>
        <dbReference type="ARBA" id="ARBA00004141"/>
    </source>
</evidence>
<evidence type="ECO:0000256" key="3">
    <source>
        <dbReference type="ARBA" id="ARBA00022989"/>
    </source>
</evidence>
<dbReference type="InterPro" id="IPR025256">
    <property type="entry name" value="TM7S3/TM198-like_dom"/>
</dbReference>
<evidence type="ECO:0000259" key="8">
    <source>
        <dbReference type="Pfam" id="PF13886"/>
    </source>
</evidence>
<feature type="signal peptide" evidence="7">
    <location>
        <begin position="1"/>
        <end position="30"/>
    </location>
</feature>
<feature type="transmembrane region" description="Helical" evidence="6">
    <location>
        <begin position="215"/>
        <end position="232"/>
    </location>
</feature>
<dbReference type="EMBL" id="LAVV01013583">
    <property type="protein sequence ID" value="KNZ45487.1"/>
    <property type="molecule type" value="Genomic_DNA"/>
</dbReference>
<keyword evidence="4 6" id="KW-0472">Membrane</keyword>
<organism evidence="9 10">
    <name type="scientific">Puccinia sorghi</name>
    <dbReference type="NCBI Taxonomy" id="27349"/>
    <lineage>
        <taxon>Eukaryota</taxon>
        <taxon>Fungi</taxon>
        <taxon>Dikarya</taxon>
        <taxon>Basidiomycota</taxon>
        <taxon>Pucciniomycotina</taxon>
        <taxon>Pucciniomycetes</taxon>
        <taxon>Pucciniales</taxon>
        <taxon>Pucciniaceae</taxon>
        <taxon>Puccinia</taxon>
    </lineage>
</organism>
<evidence type="ECO:0000256" key="5">
    <source>
        <dbReference type="SAM" id="MobiDB-lite"/>
    </source>
</evidence>
<feature type="transmembrane region" description="Helical" evidence="6">
    <location>
        <begin position="186"/>
        <end position="209"/>
    </location>
</feature>
<dbReference type="AlphaFoldDB" id="A0A0L6UB69"/>
<evidence type="ECO:0000256" key="2">
    <source>
        <dbReference type="ARBA" id="ARBA00022692"/>
    </source>
</evidence>
<keyword evidence="2 6" id="KW-0812">Transmembrane</keyword>
<feature type="domain" description="TM7S3/TM198-like" evidence="8">
    <location>
        <begin position="133"/>
        <end position="338"/>
    </location>
</feature>
<feature type="compositionally biased region" description="Polar residues" evidence="5">
    <location>
        <begin position="56"/>
        <end position="67"/>
    </location>
</feature>
<evidence type="ECO:0000256" key="7">
    <source>
        <dbReference type="SAM" id="SignalP"/>
    </source>
</evidence>